<dbReference type="Gene3D" id="2.40.160.170">
    <property type="match status" value="1"/>
</dbReference>
<accession>A0A7C4VRC0</accession>
<organism evidence="1">
    <name type="scientific">Desulfatirhabdium butyrativorans</name>
    <dbReference type="NCBI Taxonomy" id="340467"/>
    <lineage>
        <taxon>Bacteria</taxon>
        <taxon>Pseudomonadati</taxon>
        <taxon>Thermodesulfobacteriota</taxon>
        <taxon>Desulfobacteria</taxon>
        <taxon>Desulfobacterales</taxon>
        <taxon>Desulfatirhabdiaceae</taxon>
        <taxon>Desulfatirhabdium</taxon>
    </lineage>
</organism>
<dbReference type="EMBL" id="DSUH01000247">
    <property type="protein sequence ID" value="HGU33312.1"/>
    <property type="molecule type" value="Genomic_DNA"/>
</dbReference>
<proteinExistence type="predicted"/>
<name>A0A7C4VRC0_9BACT</name>
<sequence>MFRNIAQRFGIYWLGVLMVMIGFCGSSPTSVQAGESNVAISPNFSTLGIGADLAVRVTPMLTFRVGGNTFPFSTTGTEGDIEYDIDVTLLSGKFLIDVHPFSGFFHISAGALVNGNKADLTALSASTYTIGDVSFPASLVGNLTGTVDFNGFAPYVGFGWGNPFASSGNWSFRFEGGVVFQGSPNVALAADGPISSNPLFLNELEKERQKVEDDIDEYQYYPVLSLSVCYRF</sequence>
<dbReference type="AlphaFoldDB" id="A0A7C4VRC0"/>
<evidence type="ECO:0000313" key="1">
    <source>
        <dbReference type="EMBL" id="HGU33312.1"/>
    </source>
</evidence>
<gene>
    <name evidence="1" type="ORF">ENS29_10710</name>
</gene>
<protein>
    <recommendedName>
        <fullName evidence="2">Outer membrane protein beta-barrel domain-containing protein</fullName>
    </recommendedName>
</protein>
<comment type="caution">
    <text evidence="1">The sequence shown here is derived from an EMBL/GenBank/DDBJ whole genome shotgun (WGS) entry which is preliminary data.</text>
</comment>
<evidence type="ECO:0008006" key="2">
    <source>
        <dbReference type="Google" id="ProtNLM"/>
    </source>
</evidence>
<reference evidence="1" key="1">
    <citation type="journal article" date="2020" name="mSystems">
        <title>Genome- and Community-Level Interaction Insights into Carbon Utilization and Element Cycling Functions of Hydrothermarchaeota in Hydrothermal Sediment.</title>
        <authorList>
            <person name="Zhou Z."/>
            <person name="Liu Y."/>
            <person name="Xu W."/>
            <person name="Pan J."/>
            <person name="Luo Z.H."/>
            <person name="Li M."/>
        </authorList>
    </citation>
    <scope>NUCLEOTIDE SEQUENCE [LARGE SCALE GENOMIC DNA]</scope>
    <source>
        <strain evidence="1">SpSt-477</strain>
    </source>
</reference>